<dbReference type="EMBL" id="JANPWB010000009">
    <property type="protein sequence ID" value="KAJ1158906.1"/>
    <property type="molecule type" value="Genomic_DNA"/>
</dbReference>
<evidence type="ECO:0000256" key="1">
    <source>
        <dbReference type="SAM" id="MobiDB-lite"/>
    </source>
</evidence>
<proteinExistence type="predicted"/>
<comment type="caution">
    <text evidence="2">The sequence shown here is derived from an EMBL/GenBank/DDBJ whole genome shotgun (WGS) entry which is preliminary data.</text>
</comment>
<evidence type="ECO:0000313" key="3">
    <source>
        <dbReference type="Proteomes" id="UP001066276"/>
    </source>
</evidence>
<dbReference type="AlphaFoldDB" id="A0AAV7S4P0"/>
<feature type="region of interest" description="Disordered" evidence="1">
    <location>
        <begin position="25"/>
        <end position="75"/>
    </location>
</feature>
<dbReference type="Proteomes" id="UP001066276">
    <property type="component" value="Chromosome 5"/>
</dbReference>
<feature type="region of interest" description="Disordered" evidence="1">
    <location>
        <begin position="150"/>
        <end position="174"/>
    </location>
</feature>
<organism evidence="2 3">
    <name type="scientific">Pleurodeles waltl</name>
    <name type="common">Iberian ribbed newt</name>
    <dbReference type="NCBI Taxonomy" id="8319"/>
    <lineage>
        <taxon>Eukaryota</taxon>
        <taxon>Metazoa</taxon>
        <taxon>Chordata</taxon>
        <taxon>Craniata</taxon>
        <taxon>Vertebrata</taxon>
        <taxon>Euteleostomi</taxon>
        <taxon>Amphibia</taxon>
        <taxon>Batrachia</taxon>
        <taxon>Caudata</taxon>
        <taxon>Salamandroidea</taxon>
        <taxon>Salamandridae</taxon>
        <taxon>Pleurodelinae</taxon>
        <taxon>Pleurodeles</taxon>
    </lineage>
</organism>
<evidence type="ECO:0000313" key="2">
    <source>
        <dbReference type="EMBL" id="KAJ1158906.1"/>
    </source>
</evidence>
<protein>
    <submittedName>
        <fullName evidence="2">Uncharacterized protein</fullName>
    </submittedName>
</protein>
<keyword evidence="3" id="KW-1185">Reference proteome</keyword>
<name>A0AAV7S4P0_PLEWA</name>
<feature type="compositionally biased region" description="Basic and acidic residues" evidence="1">
    <location>
        <begin position="150"/>
        <end position="162"/>
    </location>
</feature>
<sequence length="174" mass="18283">MLCPGPRCGACSPFFLSPTWSQGRATHSEAAGPAAHRPPATHRSSLKSRRRPPLTPCPVTGSWAGAGGTEQRGPLSYSTALHGEVAEHPAAAILASRPHCVVSWSPFASGPKAAAIGLRNPFGGSRRGHRSPCLISGCLGAIWDSVAPRVEREEREPHREATTARTPGHAPPKL</sequence>
<reference evidence="2" key="1">
    <citation type="journal article" date="2022" name="bioRxiv">
        <title>Sequencing and chromosome-scale assembly of the giantPleurodeles waltlgenome.</title>
        <authorList>
            <person name="Brown T."/>
            <person name="Elewa A."/>
            <person name="Iarovenko S."/>
            <person name="Subramanian E."/>
            <person name="Araus A.J."/>
            <person name="Petzold A."/>
            <person name="Susuki M."/>
            <person name="Suzuki K.-i.T."/>
            <person name="Hayashi T."/>
            <person name="Toyoda A."/>
            <person name="Oliveira C."/>
            <person name="Osipova E."/>
            <person name="Leigh N.D."/>
            <person name="Simon A."/>
            <person name="Yun M.H."/>
        </authorList>
    </citation>
    <scope>NUCLEOTIDE SEQUENCE</scope>
    <source>
        <strain evidence="2">20211129_DDA</strain>
        <tissue evidence="2">Liver</tissue>
    </source>
</reference>
<accession>A0AAV7S4P0</accession>
<gene>
    <name evidence="2" type="ORF">NDU88_011578</name>
</gene>